<keyword evidence="5" id="KW-0029">Amino-acid transport</keyword>
<dbReference type="SMART" id="SM00382">
    <property type="entry name" value="AAA"/>
    <property type="match status" value="1"/>
</dbReference>
<evidence type="ECO:0000256" key="2">
    <source>
        <dbReference type="ARBA" id="ARBA00022448"/>
    </source>
</evidence>
<dbReference type="PROSITE" id="PS00211">
    <property type="entry name" value="ABC_TRANSPORTER_1"/>
    <property type="match status" value="1"/>
</dbReference>
<evidence type="ECO:0000256" key="5">
    <source>
        <dbReference type="ARBA" id="ARBA00022970"/>
    </source>
</evidence>
<evidence type="ECO:0000256" key="4">
    <source>
        <dbReference type="ARBA" id="ARBA00022840"/>
    </source>
</evidence>
<keyword evidence="2" id="KW-0813">Transport</keyword>
<dbReference type="Proteomes" id="UP001316184">
    <property type="component" value="Chromosome"/>
</dbReference>
<dbReference type="PANTHER" id="PTHR43820">
    <property type="entry name" value="HIGH-AFFINITY BRANCHED-CHAIN AMINO ACID TRANSPORT ATP-BINDING PROTEIN LIVF"/>
    <property type="match status" value="1"/>
</dbReference>
<comment type="similarity">
    <text evidence="1">Belongs to the ABC transporter superfamily.</text>
</comment>
<dbReference type="RefSeq" id="WP_232399242.1">
    <property type="nucleotide sequence ID" value="NZ_CP102173.1"/>
</dbReference>
<name>A0ABY5MAP6_9ACTN</name>
<evidence type="ECO:0000313" key="8">
    <source>
        <dbReference type="Proteomes" id="UP001316184"/>
    </source>
</evidence>
<evidence type="ECO:0000256" key="3">
    <source>
        <dbReference type="ARBA" id="ARBA00022741"/>
    </source>
</evidence>
<evidence type="ECO:0000256" key="1">
    <source>
        <dbReference type="ARBA" id="ARBA00005417"/>
    </source>
</evidence>
<organism evidence="7 8">
    <name type="scientific">Aeromicrobium wangtongii</name>
    <dbReference type="NCBI Taxonomy" id="2969247"/>
    <lineage>
        <taxon>Bacteria</taxon>
        <taxon>Bacillati</taxon>
        <taxon>Actinomycetota</taxon>
        <taxon>Actinomycetes</taxon>
        <taxon>Propionibacteriales</taxon>
        <taxon>Nocardioidaceae</taxon>
        <taxon>Aeromicrobium</taxon>
    </lineage>
</organism>
<evidence type="ECO:0000259" key="6">
    <source>
        <dbReference type="PROSITE" id="PS50893"/>
    </source>
</evidence>
<keyword evidence="8" id="KW-1185">Reference proteome</keyword>
<dbReference type="EMBL" id="CP102173">
    <property type="protein sequence ID" value="UUP15188.1"/>
    <property type="molecule type" value="Genomic_DNA"/>
</dbReference>
<dbReference type="SUPFAM" id="SSF52540">
    <property type="entry name" value="P-loop containing nucleoside triphosphate hydrolases"/>
    <property type="match status" value="1"/>
</dbReference>
<dbReference type="GO" id="GO:0005524">
    <property type="term" value="F:ATP binding"/>
    <property type="evidence" value="ECO:0007669"/>
    <property type="project" value="UniProtKB-KW"/>
</dbReference>
<keyword evidence="4 7" id="KW-0067">ATP-binding</keyword>
<protein>
    <submittedName>
        <fullName evidence="7">ABC transporter ATP-binding protein</fullName>
    </submittedName>
</protein>
<dbReference type="InterPro" id="IPR027417">
    <property type="entry name" value="P-loop_NTPase"/>
</dbReference>
<dbReference type="Gene3D" id="3.40.50.300">
    <property type="entry name" value="P-loop containing nucleotide triphosphate hydrolases"/>
    <property type="match status" value="1"/>
</dbReference>
<dbReference type="InterPro" id="IPR003439">
    <property type="entry name" value="ABC_transporter-like_ATP-bd"/>
</dbReference>
<dbReference type="InterPro" id="IPR003593">
    <property type="entry name" value="AAA+_ATPase"/>
</dbReference>
<dbReference type="PANTHER" id="PTHR43820:SF4">
    <property type="entry name" value="HIGH-AFFINITY BRANCHED-CHAIN AMINO ACID TRANSPORT ATP-BINDING PROTEIN LIVF"/>
    <property type="match status" value="1"/>
</dbReference>
<sequence>MSGVLEVNGLSAGYFGQRVIHEVDLAVQAGEVVCLLGSNGVGKTTTLLALSGELKPMSGTVSFAGLGPRSPLHRRARRGLSYVTEERSVFKAMTARENLRCAGVSVDEVTALFPELEKCIDTKGGLLSGGEQQMLTLGRALARRPKLLLADELSLGLAPLVVDRLLTAVRTAAKESGTGALIVEQHVRKALKHADRVYLMRRGRIELALTAAEARSRIDEIERSYLSSAVLAEDRAPE</sequence>
<dbReference type="InterPro" id="IPR017871">
    <property type="entry name" value="ABC_transporter-like_CS"/>
</dbReference>
<dbReference type="Pfam" id="PF00005">
    <property type="entry name" value="ABC_tran"/>
    <property type="match status" value="1"/>
</dbReference>
<gene>
    <name evidence="7" type="ORF">NQV15_07730</name>
</gene>
<dbReference type="PROSITE" id="PS50893">
    <property type="entry name" value="ABC_TRANSPORTER_2"/>
    <property type="match status" value="1"/>
</dbReference>
<feature type="domain" description="ABC transporter" evidence="6">
    <location>
        <begin position="5"/>
        <end position="227"/>
    </location>
</feature>
<dbReference type="InterPro" id="IPR052156">
    <property type="entry name" value="BCAA_Transport_ATP-bd_LivF"/>
</dbReference>
<accession>A0ABY5MAP6</accession>
<reference evidence="7 8" key="1">
    <citation type="submission" date="2022-08" db="EMBL/GenBank/DDBJ databases">
        <title>novel species in genus Aeromicrobium.</title>
        <authorList>
            <person name="Ye L."/>
        </authorList>
    </citation>
    <scope>NUCLEOTIDE SEQUENCE [LARGE SCALE GENOMIC DNA]</scope>
    <source>
        <strain evidence="8">zg-Y1379</strain>
    </source>
</reference>
<evidence type="ECO:0000313" key="7">
    <source>
        <dbReference type="EMBL" id="UUP15188.1"/>
    </source>
</evidence>
<keyword evidence="3" id="KW-0547">Nucleotide-binding</keyword>
<proteinExistence type="inferred from homology"/>